<evidence type="ECO:0000313" key="10">
    <source>
        <dbReference type="Proteomes" id="UP000183832"/>
    </source>
</evidence>
<sequence length="791" mass="89836">MSSEAWFEPGRLHPKVLNSFISFIVESLIYWRDVKKSGVVFGIGLAILLAMSMFSLISVFAYLSLLTLAGTISFRIYKTIMSAVQKTSEGHPFKEFLDIDLTLSPERVQQIAGVVVAHINAYIAELRRLFLVEDLIDSLKFASLLWLLTYIGAVFNGMSVIILSYVALFTLPKVYEANKQNIDQYWNLVQNKIMEISENLKGTADFLSHERAEKIDVQKPKVNVDDFLNFSDGFDDTKQHGGNSVLLPSVEKRDEKIDEMKSSQPEFEAQFKGMNEDYLNQYVAPNIPKNVKESFANDNFSSSEDLLSDFKDPTPVSPEIPIDIPKAVEMNKPPVAEQVKSVEKPKTAPPPAPTKKPTSQDTQIEAEKIFKNIGLDAWFKPDRLNPKVESLIYWRDVKKSGVVFGIGLAILLAMSMFSLISVFAYLSLLTLAGTISFRIYKTIMSAVQKTSEGHPFKEFLDIDLTLSPEKVQQIAGVVVAHINAYIAELRRLFLVEDLIDSLKFALLLWLLTYIGAVFNGMTVIILSYIAMFTLPKVYEANKQNIDQYLDLVKSKIMEITDKVKAAIPMCSDKKVESAKDNFETKSLENIRHESRENIKCFYVYECCKKIEFDCVQYCEPNYQCRNDVNNKLGPIESSEEIEETSADFFPSTYVIKVGACRRGFRRSFPIMDVKCILYLLFITVVSYVESQNLLLNSNEEIKCYYIYECCRKFQFECVEYCEPNYICDDSDQKHLLRLDEELLVTSTTSNPSVDEIETTTFQSAAKTNIIAVGVCRKGYRMIGSGKCKKVF</sequence>
<proteinExistence type="predicted"/>
<keyword evidence="10" id="KW-1185">Reference proteome</keyword>
<dbReference type="Gene3D" id="1.20.5.2480">
    <property type="match status" value="2"/>
</dbReference>
<evidence type="ECO:0000259" key="8">
    <source>
        <dbReference type="PROSITE" id="PS50845"/>
    </source>
</evidence>
<dbReference type="OrthoDB" id="567788at2759"/>
<feature type="transmembrane region" description="Helical" evidence="6">
    <location>
        <begin position="144"/>
        <end position="171"/>
    </location>
</feature>
<dbReference type="InterPro" id="IPR046964">
    <property type="entry name" value="RTN1-4"/>
</dbReference>
<feature type="transmembrane region" description="Helical" evidence="6">
    <location>
        <begin position="38"/>
        <end position="63"/>
    </location>
</feature>
<dbReference type="PANTHER" id="PTHR45799">
    <property type="entry name" value="RETICULON-LIKE PROTEIN"/>
    <property type="match status" value="1"/>
</dbReference>
<feature type="region of interest" description="Disordered" evidence="7">
    <location>
        <begin position="336"/>
        <end position="361"/>
    </location>
</feature>
<evidence type="ECO:0000256" key="6">
    <source>
        <dbReference type="RuleBase" id="RU363132"/>
    </source>
</evidence>
<dbReference type="AlphaFoldDB" id="A0A1J1HIQ3"/>
<evidence type="ECO:0000256" key="7">
    <source>
        <dbReference type="SAM" id="MobiDB-lite"/>
    </source>
</evidence>
<keyword evidence="4 6" id="KW-1133">Transmembrane helix</keyword>
<evidence type="ECO:0000256" key="4">
    <source>
        <dbReference type="ARBA" id="ARBA00022989"/>
    </source>
</evidence>
<dbReference type="PANTHER" id="PTHR45799:SF2">
    <property type="entry name" value="RETICULON-LIKE PROTEIN"/>
    <property type="match status" value="1"/>
</dbReference>
<feature type="domain" description="Reticulon" evidence="8">
    <location>
        <begin position="25"/>
        <end position="223"/>
    </location>
</feature>
<name>A0A1J1HIQ3_9DIPT</name>
<comment type="subcellular location">
    <subcellularLocation>
        <location evidence="1 6">Endoplasmic reticulum membrane</location>
        <topology evidence="1 6">Multi-pass membrane protein</topology>
    </subcellularLocation>
</comment>
<dbReference type="InterPro" id="IPR003388">
    <property type="entry name" value="Reticulon"/>
</dbReference>
<protein>
    <recommendedName>
        <fullName evidence="6">Reticulon-like protein</fullName>
    </recommendedName>
</protein>
<dbReference type="GO" id="GO:0030424">
    <property type="term" value="C:axon"/>
    <property type="evidence" value="ECO:0007669"/>
    <property type="project" value="TreeGrafter"/>
</dbReference>
<keyword evidence="3 6" id="KW-0256">Endoplasmic reticulum</keyword>
<feature type="transmembrane region" description="Helical" evidence="6">
    <location>
        <begin position="402"/>
        <end position="426"/>
    </location>
</feature>
<dbReference type="Pfam" id="PF02453">
    <property type="entry name" value="Reticulon"/>
    <property type="match status" value="2"/>
</dbReference>
<dbReference type="EMBL" id="CVRI01000005">
    <property type="protein sequence ID" value="CRK87795.1"/>
    <property type="molecule type" value="Genomic_DNA"/>
</dbReference>
<evidence type="ECO:0000256" key="2">
    <source>
        <dbReference type="ARBA" id="ARBA00022692"/>
    </source>
</evidence>
<evidence type="ECO:0000256" key="5">
    <source>
        <dbReference type="ARBA" id="ARBA00023136"/>
    </source>
</evidence>
<feature type="transmembrane region" description="Helical" evidence="6">
    <location>
        <begin position="506"/>
        <end position="534"/>
    </location>
</feature>
<reference evidence="9 10" key="1">
    <citation type="submission" date="2015-04" db="EMBL/GenBank/DDBJ databases">
        <authorList>
            <person name="Syromyatnikov M.Y."/>
            <person name="Popov V.N."/>
        </authorList>
    </citation>
    <scope>NUCLEOTIDE SEQUENCE [LARGE SCALE GENOMIC DNA]</scope>
</reference>
<feature type="domain" description="Reticulon" evidence="8">
    <location>
        <begin position="388"/>
        <end position="576"/>
    </location>
</feature>
<organism evidence="9 10">
    <name type="scientific">Clunio marinus</name>
    <dbReference type="NCBI Taxonomy" id="568069"/>
    <lineage>
        <taxon>Eukaryota</taxon>
        <taxon>Metazoa</taxon>
        <taxon>Ecdysozoa</taxon>
        <taxon>Arthropoda</taxon>
        <taxon>Hexapoda</taxon>
        <taxon>Insecta</taxon>
        <taxon>Pterygota</taxon>
        <taxon>Neoptera</taxon>
        <taxon>Endopterygota</taxon>
        <taxon>Diptera</taxon>
        <taxon>Nematocera</taxon>
        <taxon>Chironomoidea</taxon>
        <taxon>Chironomidae</taxon>
        <taxon>Clunio</taxon>
    </lineage>
</organism>
<keyword evidence="2 6" id="KW-0812">Transmembrane</keyword>
<evidence type="ECO:0000256" key="1">
    <source>
        <dbReference type="ARBA" id="ARBA00004477"/>
    </source>
</evidence>
<dbReference type="PROSITE" id="PS50845">
    <property type="entry name" value="RETICULON"/>
    <property type="match status" value="2"/>
</dbReference>
<keyword evidence="5 6" id="KW-0472">Membrane</keyword>
<evidence type="ECO:0000313" key="9">
    <source>
        <dbReference type="EMBL" id="CRK87795.1"/>
    </source>
</evidence>
<evidence type="ECO:0000256" key="3">
    <source>
        <dbReference type="ARBA" id="ARBA00022824"/>
    </source>
</evidence>
<dbReference type="Proteomes" id="UP000183832">
    <property type="component" value="Unassembled WGS sequence"/>
</dbReference>
<accession>A0A1J1HIQ3</accession>
<dbReference type="GO" id="GO:0005789">
    <property type="term" value="C:endoplasmic reticulum membrane"/>
    <property type="evidence" value="ECO:0007669"/>
    <property type="project" value="UniProtKB-SubCell"/>
</dbReference>
<gene>
    <name evidence="9" type="primary">putative Reticulon-3</name>
    <name evidence="9" type="ORF">CLUMA_CG001559</name>
</gene>